<dbReference type="PANTHER" id="PTHR46401">
    <property type="entry name" value="GLYCOSYLTRANSFERASE WBBK-RELATED"/>
    <property type="match status" value="1"/>
</dbReference>
<dbReference type="OrthoDB" id="9816564at2"/>
<dbReference type="PANTHER" id="PTHR46401:SF2">
    <property type="entry name" value="GLYCOSYLTRANSFERASE WBBK-RELATED"/>
    <property type="match status" value="1"/>
</dbReference>
<dbReference type="EMBL" id="WKJH01000030">
    <property type="protein sequence ID" value="MRX66298.1"/>
    <property type="molecule type" value="Genomic_DNA"/>
</dbReference>
<dbReference type="Proteomes" id="UP000443153">
    <property type="component" value="Unassembled WGS sequence"/>
</dbReference>
<dbReference type="Pfam" id="PF13692">
    <property type="entry name" value="Glyco_trans_1_4"/>
    <property type="match status" value="1"/>
</dbReference>
<evidence type="ECO:0000313" key="2">
    <source>
        <dbReference type="EMBL" id="MRX66298.1"/>
    </source>
</evidence>
<gene>
    <name evidence="2" type="ORF">GJ691_19250</name>
</gene>
<organism evidence="2 3">
    <name type="scientific">Maribacter luteus</name>
    <dbReference type="NCBI Taxonomy" id="2594478"/>
    <lineage>
        <taxon>Bacteria</taxon>
        <taxon>Pseudomonadati</taxon>
        <taxon>Bacteroidota</taxon>
        <taxon>Flavobacteriia</taxon>
        <taxon>Flavobacteriales</taxon>
        <taxon>Flavobacteriaceae</taxon>
        <taxon>Maribacter</taxon>
    </lineage>
</organism>
<dbReference type="AlphaFoldDB" id="A0A6I2MRN2"/>
<comment type="caution">
    <text evidence="2">The sequence shown here is derived from an EMBL/GenBank/DDBJ whole genome shotgun (WGS) entry which is preliminary data.</text>
</comment>
<dbReference type="RefSeq" id="WP_154369969.1">
    <property type="nucleotide sequence ID" value="NZ_WKJH01000030.1"/>
</dbReference>
<reference evidence="2 3" key="1">
    <citation type="submission" date="2019-11" db="EMBL/GenBank/DDBJ databases">
        <title>Maribacter lutea sp. nov., a marine bacterium isolated from intertidal sand.</title>
        <authorList>
            <person name="Liu A."/>
        </authorList>
    </citation>
    <scope>NUCLEOTIDE SEQUENCE [LARGE SCALE GENOMIC DNA]</scope>
    <source>
        <strain evidence="2 3">RZ05</strain>
    </source>
</reference>
<dbReference type="SUPFAM" id="SSF53756">
    <property type="entry name" value="UDP-Glycosyltransferase/glycogen phosphorylase"/>
    <property type="match status" value="1"/>
</dbReference>
<protein>
    <submittedName>
        <fullName evidence="2">Glycosyltransferase</fullName>
    </submittedName>
</protein>
<dbReference type="GO" id="GO:0016757">
    <property type="term" value="F:glycosyltransferase activity"/>
    <property type="evidence" value="ECO:0007669"/>
    <property type="project" value="TreeGrafter"/>
</dbReference>
<sequence length="401" mass="46210">MIKNRDIVVFGIQAWDIEIGSNCKNIALEFAKNNRVLYVNPPLDRATLKRDADKEKVQKRIAIKNGEQDALEEIDTDFWNLYPKSLTESINWIPSHTLFKLLNKRNSVKFAKDIQEAIDKLGFKDIILFNDSSMFLGLHIKSLLKPAQYVYYMRDYLVKVPYWAKHGERIEPQTIKEADIVVNNSTLYEEYGKKYNPNSFMIGQGCDVSLFNDADDTIAIPLEFEGIKKPIIGYVGYLTSMRLDIELLEYIGKYHNEWSIVLVGPEDKDFKNSELHQMENVHFFGSKDECDLPAYVKGFDVAMNPQIVNDWTIGNYPRKIDEYLAMGKPTIATATKAMEMFSDHVYLGSTKDEYVQLIKKSLEENSEELEQQRIAFANSHTWENNVIAIANALKEINEIQS</sequence>
<evidence type="ECO:0000313" key="3">
    <source>
        <dbReference type="Proteomes" id="UP000443153"/>
    </source>
</evidence>
<name>A0A6I2MRN2_9FLAO</name>
<keyword evidence="1 2" id="KW-0808">Transferase</keyword>
<dbReference type="Gene3D" id="3.40.50.11010">
    <property type="match status" value="1"/>
</dbReference>
<accession>A0A6I2MRN2</accession>
<proteinExistence type="predicted"/>
<evidence type="ECO:0000256" key="1">
    <source>
        <dbReference type="ARBA" id="ARBA00022679"/>
    </source>
</evidence>
<dbReference type="GO" id="GO:0009103">
    <property type="term" value="P:lipopolysaccharide biosynthetic process"/>
    <property type="evidence" value="ECO:0007669"/>
    <property type="project" value="TreeGrafter"/>
</dbReference>
<keyword evidence="3" id="KW-1185">Reference proteome</keyword>
<dbReference type="Gene3D" id="3.40.50.2000">
    <property type="entry name" value="Glycogen Phosphorylase B"/>
    <property type="match status" value="1"/>
</dbReference>